<evidence type="ECO:0000313" key="1">
    <source>
        <dbReference type="EMBL" id="PTX59542.1"/>
    </source>
</evidence>
<organism evidence="1 2">
    <name type="scientific">Kordia periserrulae</name>
    <dbReference type="NCBI Taxonomy" id="701523"/>
    <lineage>
        <taxon>Bacteria</taxon>
        <taxon>Pseudomonadati</taxon>
        <taxon>Bacteroidota</taxon>
        <taxon>Flavobacteriia</taxon>
        <taxon>Flavobacteriales</taxon>
        <taxon>Flavobacteriaceae</taxon>
        <taxon>Kordia</taxon>
    </lineage>
</organism>
<name>A0A2T6BU06_9FLAO</name>
<sequence length="150" mass="17067">MRLIKLDDASPAIVERIFKEESLEVSAEVHFDNVTKEISRITLYQSKHYVKYKFLHSNLCVKKFTDVGINNLSILEIHYLFDSSINVPVEKDDFQVEIPNKINLKRGDVIGVEIKEYKKNGTGTVLPDTCNFNLINPTPETKNGAIIVSI</sequence>
<dbReference type="Proteomes" id="UP000244090">
    <property type="component" value="Unassembled WGS sequence"/>
</dbReference>
<reference evidence="1 2" key="1">
    <citation type="submission" date="2018-04" db="EMBL/GenBank/DDBJ databases">
        <title>Genomic Encyclopedia of Archaeal and Bacterial Type Strains, Phase II (KMG-II): from individual species to whole genera.</title>
        <authorList>
            <person name="Goeker M."/>
        </authorList>
    </citation>
    <scope>NUCLEOTIDE SEQUENCE [LARGE SCALE GENOMIC DNA]</scope>
    <source>
        <strain evidence="1 2">DSM 25731</strain>
    </source>
</reference>
<comment type="caution">
    <text evidence="1">The sequence shown here is derived from an EMBL/GenBank/DDBJ whole genome shotgun (WGS) entry which is preliminary data.</text>
</comment>
<proteinExistence type="predicted"/>
<protein>
    <submittedName>
        <fullName evidence="1">Uncharacterized protein</fullName>
    </submittedName>
</protein>
<accession>A0A2T6BU06</accession>
<dbReference type="AlphaFoldDB" id="A0A2T6BU06"/>
<keyword evidence="2" id="KW-1185">Reference proteome</keyword>
<gene>
    <name evidence="1" type="ORF">C8N46_109131</name>
</gene>
<evidence type="ECO:0000313" key="2">
    <source>
        <dbReference type="Proteomes" id="UP000244090"/>
    </source>
</evidence>
<dbReference type="RefSeq" id="WP_108116262.1">
    <property type="nucleotide sequence ID" value="NZ_QBKT01000009.1"/>
</dbReference>
<dbReference type="EMBL" id="QBKT01000009">
    <property type="protein sequence ID" value="PTX59542.1"/>
    <property type="molecule type" value="Genomic_DNA"/>
</dbReference>